<keyword evidence="11" id="KW-1185">Reference proteome</keyword>
<gene>
    <name evidence="10" type="ORF">PhCBS80983_g02968</name>
</gene>
<dbReference type="InterPro" id="IPR038260">
    <property type="entry name" value="Vps53_C_sf"/>
</dbReference>
<sequence>MVDVAGDHFEEETKHETIRLSPELDHAISSILETKDPLDSSTFDPVEYINLMFPTEEELNAVDPVLLKLRRKINAMDKEMRELVRSQTDAGDRGHKEVEETQAAIKELFNSIKQIKEQAAASEQMVQEITRDIKSLDHAKKNLTSSVTVLRRLQMLVSAAEQLRVMAGVKQYMEVAQLVQVINQLLAHFKSYRGVSQIATLLDNVIQLQQDIRKQLFRDFEGGFVGGSLRSQIGLLSDACLVINVLEGDARKGLVDWYCDIHLKDYRNIFRMNPEVAGLGDVSRRYAWLKRLLKTYDEEHAVIFPPEWKVAEMLCDAFCQDTRRDLSDALVKADHSMDVKLMLQALQTTMDFEGKLDKRFGKRNLEEEGLAPEDGQPSKTSKFYKIISSVFDPYLRHYIEMEDKSLGTIMDQYRARPILQEDEAVLSSSTDLFYLYRQTLVQCAKFSTKKPFLDLVRLFAKWLKQYADLLSSKLPKEDKKTLTEDDIRTICLIINTGDYCTSTTSQLEEKLAEKIDEEFRPLMDSLLRNRCKCVFAFVFSVSTAGIKMLVHGIEGSLEPAMMAMAKRPWGTLEAVGDQSEYVTMIAQSLMSSVAVIRRTFASNTKYFRTFCDKFAESFLARYYNNITRCKPISEVGAEQMLLDTQAMKNIFTQMANINSDGRGHPPAIYLKIVSKAITKVEQLLKVVLRPYQPVEGIVETYLLLFSDHSVTNFQKVLELKGLKRAEQQTVMEAFQRRAASDGAITGSADSLSGGTNAKTALNQSTAATGGKLESGFRKFVAGMNIKRN</sequence>
<evidence type="ECO:0000259" key="9">
    <source>
        <dbReference type="Pfam" id="PF16854"/>
    </source>
</evidence>
<accession>A0A507E4N7</accession>
<keyword evidence="5" id="KW-0333">Golgi apparatus</keyword>
<evidence type="ECO:0000313" key="11">
    <source>
        <dbReference type="Proteomes" id="UP000318582"/>
    </source>
</evidence>
<evidence type="ECO:0000256" key="1">
    <source>
        <dbReference type="ARBA" id="ARBA00004150"/>
    </source>
</evidence>
<keyword evidence="4" id="KW-0967">Endosome</keyword>
<dbReference type="GO" id="GO:0042147">
    <property type="term" value="P:retrograde transport, endosome to Golgi"/>
    <property type="evidence" value="ECO:0007669"/>
    <property type="project" value="InterPro"/>
</dbReference>
<evidence type="ECO:0000256" key="6">
    <source>
        <dbReference type="ARBA" id="ARBA00023136"/>
    </source>
</evidence>
<dbReference type="PANTHER" id="PTHR12820:SF0">
    <property type="entry name" value="VACUOLAR PROTEIN SORTING-ASSOCIATED PROTEIN 53 HOMOLOG"/>
    <property type="match status" value="1"/>
</dbReference>
<feature type="coiled-coil region" evidence="7">
    <location>
        <begin position="66"/>
        <end position="132"/>
    </location>
</feature>
<keyword evidence="7" id="KW-0175">Coiled coil</keyword>
<dbReference type="InterPro" id="IPR007234">
    <property type="entry name" value="Vps53_N"/>
</dbReference>
<dbReference type="InterPro" id="IPR031745">
    <property type="entry name" value="Vps53_C"/>
</dbReference>
<proteinExistence type="inferred from homology"/>
<keyword evidence="6" id="KW-0472">Membrane</keyword>
<evidence type="ECO:0000256" key="3">
    <source>
        <dbReference type="ARBA" id="ARBA00008628"/>
    </source>
</evidence>
<evidence type="ECO:0000259" key="8">
    <source>
        <dbReference type="Pfam" id="PF04100"/>
    </source>
</evidence>
<evidence type="ECO:0000313" key="10">
    <source>
        <dbReference type="EMBL" id="TPX58681.1"/>
    </source>
</evidence>
<organism evidence="10 11">
    <name type="scientific">Powellomyces hirtus</name>
    <dbReference type="NCBI Taxonomy" id="109895"/>
    <lineage>
        <taxon>Eukaryota</taxon>
        <taxon>Fungi</taxon>
        <taxon>Fungi incertae sedis</taxon>
        <taxon>Chytridiomycota</taxon>
        <taxon>Chytridiomycota incertae sedis</taxon>
        <taxon>Chytridiomycetes</taxon>
        <taxon>Spizellomycetales</taxon>
        <taxon>Powellomycetaceae</taxon>
        <taxon>Powellomyces</taxon>
    </lineage>
</organism>
<dbReference type="GO" id="GO:0000938">
    <property type="term" value="C:GARP complex"/>
    <property type="evidence" value="ECO:0007669"/>
    <property type="project" value="InterPro"/>
</dbReference>
<dbReference type="PANTHER" id="PTHR12820">
    <property type="entry name" value="VACUOLAR SORTING PROTEIN 53"/>
    <property type="match status" value="1"/>
</dbReference>
<evidence type="ECO:0000256" key="4">
    <source>
        <dbReference type="ARBA" id="ARBA00022753"/>
    </source>
</evidence>
<reference evidence="10 11" key="1">
    <citation type="journal article" date="2019" name="Sci. Rep.">
        <title>Comparative genomics of chytrid fungi reveal insights into the obligate biotrophic and pathogenic lifestyle of Synchytrium endobioticum.</title>
        <authorList>
            <person name="van de Vossenberg B.T.L.H."/>
            <person name="Warris S."/>
            <person name="Nguyen H.D.T."/>
            <person name="van Gent-Pelzer M.P.E."/>
            <person name="Joly D.L."/>
            <person name="van de Geest H.C."/>
            <person name="Bonants P.J.M."/>
            <person name="Smith D.S."/>
            <person name="Levesque C.A."/>
            <person name="van der Lee T.A.J."/>
        </authorList>
    </citation>
    <scope>NUCLEOTIDE SEQUENCE [LARGE SCALE GENOMIC DNA]</scope>
    <source>
        <strain evidence="10 11">CBS 809.83</strain>
    </source>
</reference>
<evidence type="ECO:0000256" key="2">
    <source>
        <dbReference type="ARBA" id="ARBA00004481"/>
    </source>
</evidence>
<dbReference type="InterPro" id="IPR039766">
    <property type="entry name" value="Vps53"/>
</dbReference>
<dbReference type="AlphaFoldDB" id="A0A507E4N7"/>
<dbReference type="Pfam" id="PF16854">
    <property type="entry name" value="VPS53_C"/>
    <property type="match status" value="1"/>
</dbReference>
<dbReference type="STRING" id="109895.A0A507E4N7"/>
<dbReference type="EMBL" id="QEAQ01000033">
    <property type="protein sequence ID" value="TPX58681.1"/>
    <property type="molecule type" value="Genomic_DNA"/>
</dbReference>
<feature type="domain" description="Vps53 C-terminal" evidence="9">
    <location>
        <begin position="638"/>
        <end position="722"/>
    </location>
</feature>
<evidence type="ECO:0000256" key="7">
    <source>
        <dbReference type="SAM" id="Coils"/>
    </source>
</evidence>
<name>A0A507E4N7_9FUNG</name>
<comment type="similarity">
    <text evidence="3">Belongs to the VPS53 family.</text>
</comment>
<feature type="domain" description="Vps53 N-terminal" evidence="8">
    <location>
        <begin position="43"/>
        <end position="414"/>
    </location>
</feature>
<dbReference type="Proteomes" id="UP000318582">
    <property type="component" value="Unassembled WGS sequence"/>
</dbReference>
<comment type="caution">
    <text evidence="10">The sequence shown here is derived from an EMBL/GenBank/DDBJ whole genome shotgun (WGS) entry which is preliminary data.</text>
</comment>
<comment type="subcellular location">
    <subcellularLocation>
        <location evidence="2">Endosome membrane</location>
        <topology evidence="2">Peripheral membrane protein</topology>
    </subcellularLocation>
    <subcellularLocation>
        <location evidence="1">Golgi apparatus</location>
        <location evidence="1">trans-Golgi network membrane</location>
        <topology evidence="1">Peripheral membrane protein</topology>
    </subcellularLocation>
</comment>
<evidence type="ECO:0000256" key="5">
    <source>
        <dbReference type="ARBA" id="ARBA00023034"/>
    </source>
</evidence>
<dbReference type="Pfam" id="PF04100">
    <property type="entry name" value="Vps53_N"/>
    <property type="match status" value="1"/>
</dbReference>
<dbReference type="GO" id="GO:0010008">
    <property type="term" value="C:endosome membrane"/>
    <property type="evidence" value="ECO:0007669"/>
    <property type="project" value="UniProtKB-SubCell"/>
</dbReference>
<dbReference type="GO" id="GO:0005829">
    <property type="term" value="C:cytosol"/>
    <property type="evidence" value="ECO:0007669"/>
    <property type="project" value="GOC"/>
</dbReference>
<dbReference type="Gene3D" id="1.10.357.110">
    <property type="entry name" value="Vacuolar protein sorting-associated protein 53, C-terminus"/>
    <property type="match status" value="1"/>
</dbReference>
<protein>
    <submittedName>
        <fullName evidence="10">Uncharacterized protein</fullName>
    </submittedName>
</protein>